<accession>A0A9Q1F6N8</accession>
<organism evidence="15 16">
    <name type="scientific">Synaphobranchus kaupii</name>
    <name type="common">Kaup's arrowtooth eel</name>
    <dbReference type="NCBI Taxonomy" id="118154"/>
    <lineage>
        <taxon>Eukaryota</taxon>
        <taxon>Metazoa</taxon>
        <taxon>Chordata</taxon>
        <taxon>Craniata</taxon>
        <taxon>Vertebrata</taxon>
        <taxon>Euteleostomi</taxon>
        <taxon>Actinopterygii</taxon>
        <taxon>Neopterygii</taxon>
        <taxon>Teleostei</taxon>
        <taxon>Anguilliformes</taxon>
        <taxon>Synaphobranchidae</taxon>
        <taxon>Synaphobranchus</taxon>
    </lineage>
</organism>
<feature type="domain" description="DDE Tnp4" evidence="14">
    <location>
        <begin position="515"/>
        <end position="643"/>
    </location>
</feature>
<evidence type="ECO:0000256" key="9">
    <source>
        <dbReference type="ARBA" id="ARBA00022801"/>
    </source>
</evidence>
<comment type="caution">
    <text evidence="15">The sequence shown here is derived from an EMBL/GenBank/DDBJ whole genome shotgun (WGS) entry which is preliminary data.</text>
</comment>
<dbReference type="InterPro" id="IPR026103">
    <property type="entry name" value="HARBI1_animal"/>
</dbReference>
<evidence type="ECO:0000313" key="15">
    <source>
        <dbReference type="EMBL" id="KAJ8352065.1"/>
    </source>
</evidence>
<feature type="region of interest" description="Disordered" evidence="13">
    <location>
        <begin position="272"/>
        <end position="301"/>
    </location>
</feature>
<dbReference type="OrthoDB" id="8928178at2759"/>
<sequence length="686" mass="75762">MQRPQRASLPPSQPLKVAGPLTRAFFWEDLVACPPDLLVELLEMAAEAYPDSGVDKNGWSTEDLGPCLGHIWHEVDDSEEEESWDELDGSPWCKCGSARGCSPTAMLVAQLVAAAPPSCPAAGPEAATPPPCPGELPETPALTRGPTRGHHAAFLPRGSLDTTCRHEPSRGVLNIARHNSGHRSTPSHCLVPWHCQRPPSHCLVQRHCQRPKLRCLVPRCCQRPLPPHPTPRCSQRPLPPHQRPLIPHRPARRRGPATLLQAAPKGLALPPCPEVQPEVAPSREQLGDTALPPQSKELLGPTTALSPVPEGLMLDPGGRGPSASGIHSWHRVITSSQGSKLDGGGGGGCGIFLRLSAARRRDVRRRGLVRVGILLDQIQSGHPTAYCKLNQEVPILRLWFNVEAELQQDFRLTRRAMQGLQRLLQREQDHGWGSQLEVLIYVYWLAHGLSYRVVSSVFGVPKSTVHRVVHRVAQLIWKNLKLAIRFPLPEELDAIGQGFGQLSVTPVLNSVVGAIDGCHFRVKPPSLHRIDYLNYKGFFSINMQAICDSKGKFLDIFVGYPGSVHDTRIMKNSTFYRTQQYPPTGYIILGDGGYPCLDKPIGLITPYKEPIRGRTESCFNYHHSRGRSIVERAFGVMKTRWRSTLFKALEDIFDPQPPREALVANESSGRAKRDELAALISGHVQE</sequence>
<dbReference type="GO" id="GO:0046872">
    <property type="term" value="F:metal ion binding"/>
    <property type="evidence" value="ECO:0007669"/>
    <property type="project" value="UniProtKB-KW"/>
</dbReference>
<proteinExistence type="inferred from homology"/>
<reference evidence="15" key="1">
    <citation type="journal article" date="2023" name="Science">
        <title>Genome structures resolve the early diversification of teleost fishes.</title>
        <authorList>
            <person name="Parey E."/>
            <person name="Louis A."/>
            <person name="Montfort J."/>
            <person name="Bouchez O."/>
            <person name="Roques C."/>
            <person name="Iampietro C."/>
            <person name="Lluch J."/>
            <person name="Castinel A."/>
            <person name="Donnadieu C."/>
            <person name="Desvignes T."/>
            <person name="Floi Bucao C."/>
            <person name="Jouanno E."/>
            <person name="Wen M."/>
            <person name="Mejri S."/>
            <person name="Dirks R."/>
            <person name="Jansen H."/>
            <person name="Henkel C."/>
            <person name="Chen W.J."/>
            <person name="Zahm M."/>
            <person name="Cabau C."/>
            <person name="Klopp C."/>
            <person name="Thompson A.W."/>
            <person name="Robinson-Rechavi M."/>
            <person name="Braasch I."/>
            <person name="Lecointre G."/>
            <person name="Bobe J."/>
            <person name="Postlethwait J.H."/>
            <person name="Berthelot C."/>
            <person name="Roest Crollius H."/>
            <person name="Guiguen Y."/>
        </authorList>
    </citation>
    <scope>NUCLEOTIDE SEQUENCE</scope>
    <source>
        <strain evidence="15">WJC10195</strain>
    </source>
</reference>
<evidence type="ECO:0000256" key="1">
    <source>
        <dbReference type="ARBA" id="ARBA00001968"/>
    </source>
</evidence>
<dbReference type="PANTHER" id="PTHR22930">
    <property type="match status" value="1"/>
</dbReference>
<evidence type="ECO:0000256" key="4">
    <source>
        <dbReference type="ARBA" id="ARBA00006958"/>
    </source>
</evidence>
<evidence type="ECO:0000256" key="13">
    <source>
        <dbReference type="SAM" id="MobiDB-lite"/>
    </source>
</evidence>
<evidence type="ECO:0000256" key="8">
    <source>
        <dbReference type="ARBA" id="ARBA00022723"/>
    </source>
</evidence>
<dbReference type="AlphaFoldDB" id="A0A9Q1F6N8"/>
<comment type="subcellular location">
    <subcellularLocation>
        <location evidence="3">Cytoplasm</location>
    </subcellularLocation>
    <subcellularLocation>
        <location evidence="2">Nucleus</location>
    </subcellularLocation>
</comment>
<dbReference type="GO" id="GO:0005737">
    <property type="term" value="C:cytoplasm"/>
    <property type="evidence" value="ECO:0007669"/>
    <property type="project" value="UniProtKB-SubCell"/>
</dbReference>
<evidence type="ECO:0000256" key="12">
    <source>
        <dbReference type="ARBA" id="ARBA00045850"/>
    </source>
</evidence>
<evidence type="ECO:0000256" key="7">
    <source>
        <dbReference type="ARBA" id="ARBA00022722"/>
    </source>
</evidence>
<evidence type="ECO:0000256" key="6">
    <source>
        <dbReference type="ARBA" id="ARBA00022490"/>
    </source>
</evidence>
<evidence type="ECO:0000256" key="11">
    <source>
        <dbReference type="ARBA" id="ARBA00030126"/>
    </source>
</evidence>
<dbReference type="Proteomes" id="UP001152622">
    <property type="component" value="Chromosome 8"/>
</dbReference>
<comment type="function">
    <text evidence="12">Transposase-derived protein that may have nuclease activity. Does not have transposase activity.</text>
</comment>
<gene>
    <name evidence="15" type="ORF">SKAU_G00235410</name>
</gene>
<keyword evidence="16" id="KW-1185">Reference proteome</keyword>
<dbReference type="InterPro" id="IPR027806">
    <property type="entry name" value="HARBI1_dom"/>
</dbReference>
<evidence type="ECO:0000259" key="14">
    <source>
        <dbReference type="Pfam" id="PF13359"/>
    </source>
</evidence>
<dbReference type="InterPro" id="IPR045249">
    <property type="entry name" value="HARBI1-like"/>
</dbReference>
<protein>
    <recommendedName>
        <fullName evidence="5">Putative nuclease HARBI1</fullName>
    </recommendedName>
    <alternativeName>
        <fullName evidence="11">Harbinger transposase-derived nuclease</fullName>
    </alternativeName>
</protein>
<comment type="cofactor">
    <cofactor evidence="1">
        <name>a divalent metal cation</name>
        <dbReference type="ChEBI" id="CHEBI:60240"/>
    </cofactor>
</comment>
<dbReference type="Pfam" id="PF13359">
    <property type="entry name" value="DDE_Tnp_4"/>
    <property type="match status" value="1"/>
</dbReference>
<dbReference type="GO" id="GO:0005634">
    <property type="term" value="C:nucleus"/>
    <property type="evidence" value="ECO:0007669"/>
    <property type="project" value="UniProtKB-SubCell"/>
</dbReference>
<keyword evidence="8" id="KW-0479">Metal-binding</keyword>
<evidence type="ECO:0000256" key="2">
    <source>
        <dbReference type="ARBA" id="ARBA00004123"/>
    </source>
</evidence>
<dbReference type="PANTHER" id="PTHR22930:SF206">
    <property type="entry name" value="NUCLEASE HARBI1"/>
    <property type="match status" value="1"/>
</dbReference>
<dbReference type="EMBL" id="JAINUF010000008">
    <property type="protein sequence ID" value="KAJ8352065.1"/>
    <property type="molecule type" value="Genomic_DNA"/>
</dbReference>
<evidence type="ECO:0000256" key="3">
    <source>
        <dbReference type="ARBA" id="ARBA00004496"/>
    </source>
</evidence>
<dbReference type="GO" id="GO:0016787">
    <property type="term" value="F:hydrolase activity"/>
    <property type="evidence" value="ECO:0007669"/>
    <property type="project" value="UniProtKB-KW"/>
</dbReference>
<keyword evidence="6" id="KW-0963">Cytoplasm</keyword>
<evidence type="ECO:0000256" key="5">
    <source>
        <dbReference type="ARBA" id="ARBA00015519"/>
    </source>
</evidence>
<evidence type="ECO:0000313" key="16">
    <source>
        <dbReference type="Proteomes" id="UP001152622"/>
    </source>
</evidence>
<dbReference type="GO" id="GO:0004518">
    <property type="term" value="F:nuclease activity"/>
    <property type="evidence" value="ECO:0007669"/>
    <property type="project" value="UniProtKB-KW"/>
</dbReference>
<name>A0A9Q1F6N8_SYNKA</name>
<feature type="region of interest" description="Disordered" evidence="13">
    <location>
        <begin position="229"/>
        <end position="253"/>
    </location>
</feature>
<keyword evidence="10" id="KW-0539">Nucleus</keyword>
<comment type="similarity">
    <text evidence="4">Belongs to the HARBI1 family.</text>
</comment>
<keyword evidence="7" id="KW-0540">Nuclease</keyword>
<evidence type="ECO:0000256" key="10">
    <source>
        <dbReference type="ARBA" id="ARBA00023242"/>
    </source>
</evidence>
<dbReference type="PRINTS" id="PR02086">
    <property type="entry name" value="PUTNUCHARBI1"/>
</dbReference>
<keyword evidence="9" id="KW-0378">Hydrolase</keyword>